<dbReference type="InterPro" id="IPR005828">
    <property type="entry name" value="MFS_sugar_transport-like"/>
</dbReference>
<dbReference type="PANTHER" id="PTHR48022:SF50">
    <property type="entry name" value="HEXOSE TRANSPORTER HXT14"/>
    <property type="match status" value="1"/>
</dbReference>
<evidence type="ECO:0000256" key="4">
    <source>
        <dbReference type="ARBA" id="ARBA00022692"/>
    </source>
</evidence>
<dbReference type="SUPFAM" id="SSF103473">
    <property type="entry name" value="MFS general substrate transporter"/>
    <property type="match status" value="1"/>
</dbReference>
<feature type="transmembrane region" description="Helical" evidence="8">
    <location>
        <begin position="525"/>
        <end position="547"/>
    </location>
</feature>
<evidence type="ECO:0000313" key="10">
    <source>
        <dbReference type="EMBL" id="SCW02633.1"/>
    </source>
</evidence>
<gene>
    <name evidence="10" type="ORF">LAFE_0F10902G</name>
</gene>
<dbReference type="Gene3D" id="1.20.1250.20">
    <property type="entry name" value="MFS general substrate transporter like domains"/>
    <property type="match status" value="1"/>
</dbReference>
<keyword evidence="11" id="KW-1185">Reference proteome</keyword>
<feature type="transmembrane region" description="Helical" evidence="8">
    <location>
        <begin position="553"/>
        <end position="574"/>
    </location>
</feature>
<evidence type="ECO:0000256" key="1">
    <source>
        <dbReference type="ARBA" id="ARBA00004141"/>
    </source>
</evidence>
<dbReference type="PROSITE" id="PS00216">
    <property type="entry name" value="SUGAR_TRANSPORT_1"/>
    <property type="match status" value="2"/>
</dbReference>
<accession>A0A1G4MFR5</accession>
<evidence type="ECO:0000256" key="6">
    <source>
        <dbReference type="ARBA" id="ARBA00023136"/>
    </source>
</evidence>
<evidence type="ECO:0000256" key="8">
    <source>
        <dbReference type="SAM" id="Phobius"/>
    </source>
</evidence>
<keyword evidence="3 7" id="KW-0813">Transport</keyword>
<dbReference type="AlphaFoldDB" id="A0A1G4MFR5"/>
<feature type="transmembrane region" description="Helical" evidence="8">
    <location>
        <begin position="487"/>
        <end position="513"/>
    </location>
</feature>
<organism evidence="10 11">
    <name type="scientific">Lachancea fermentati</name>
    <name type="common">Zygosaccharomyces fermentati</name>
    <dbReference type="NCBI Taxonomy" id="4955"/>
    <lineage>
        <taxon>Eukaryota</taxon>
        <taxon>Fungi</taxon>
        <taxon>Dikarya</taxon>
        <taxon>Ascomycota</taxon>
        <taxon>Saccharomycotina</taxon>
        <taxon>Saccharomycetes</taxon>
        <taxon>Saccharomycetales</taxon>
        <taxon>Saccharomycetaceae</taxon>
        <taxon>Lachancea</taxon>
    </lineage>
</organism>
<feature type="transmembrane region" description="Helical" evidence="8">
    <location>
        <begin position="422"/>
        <end position="441"/>
    </location>
</feature>
<evidence type="ECO:0000256" key="2">
    <source>
        <dbReference type="ARBA" id="ARBA00010992"/>
    </source>
</evidence>
<evidence type="ECO:0000313" key="11">
    <source>
        <dbReference type="Proteomes" id="UP000190831"/>
    </source>
</evidence>
<dbReference type="EMBL" id="LT598490">
    <property type="protein sequence ID" value="SCW02633.1"/>
    <property type="molecule type" value="Genomic_DNA"/>
</dbReference>
<dbReference type="InterPro" id="IPR003663">
    <property type="entry name" value="Sugar/inositol_transpt"/>
</dbReference>
<dbReference type="NCBIfam" id="TIGR00879">
    <property type="entry name" value="SP"/>
    <property type="match status" value="1"/>
</dbReference>
<dbReference type="InterPro" id="IPR036259">
    <property type="entry name" value="MFS_trans_sf"/>
</dbReference>
<feature type="transmembrane region" description="Helical" evidence="8">
    <location>
        <begin position="110"/>
        <end position="128"/>
    </location>
</feature>
<dbReference type="PRINTS" id="PR00171">
    <property type="entry name" value="SUGRTRNSPORT"/>
</dbReference>
<evidence type="ECO:0000256" key="7">
    <source>
        <dbReference type="RuleBase" id="RU003346"/>
    </source>
</evidence>
<keyword evidence="6 8" id="KW-0472">Membrane</keyword>
<reference evidence="11" key="1">
    <citation type="submission" date="2016-03" db="EMBL/GenBank/DDBJ databases">
        <authorList>
            <person name="Devillers H."/>
        </authorList>
    </citation>
    <scope>NUCLEOTIDE SEQUENCE [LARGE SCALE GENOMIC DNA]</scope>
</reference>
<evidence type="ECO:0000256" key="3">
    <source>
        <dbReference type="ARBA" id="ARBA00022448"/>
    </source>
</evidence>
<dbReference type="FunFam" id="1.20.1250.20:FF:000134">
    <property type="entry name" value="MFS sugar transporter protein"/>
    <property type="match status" value="1"/>
</dbReference>
<dbReference type="OrthoDB" id="2241241at2759"/>
<dbReference type="PROSITE" id="PS00217">
    <property type="entry name" value="SUGAR_TRANSPORT_2"/>
    <property type="match status" value="1"/>
</dbReference>
<evidence type="ECO:0000256" key="5">
    <source>
        <dbReference type="ARBA" id="ARBA00022989"/>
    </source>
</evidence>
<dbReference type="Pfam" id="PF00083">
    <property type="entry name" value="Sugar_tr"/>
    <property type="match status" value="1"/>
</dbReference>
<keyword evidence="5 8" id="KW-1133">Transmembrane helix</keyword>
<feature type="domain" description="Major facilitator superfamily (MFS) profile" evidence="9">
    <location>
        <begin position="115"/>
        <end position="578"/>
    </location>
</feature>
<dbReference type="InterPro" id="IPR005829">
    <property type="entry name" value="Sugar_transporter_CS"/>
</dbReference>
<feature type="transmembrane region" description="Helical" evidence="8">
    <location>
        <begin position="194"/>
        <end position="211"/>
    </location>
</feature>
<dbReference type="OMA" id="LAMREDW"/>
<dbReference type="GO" id="GO:0005351">
    <property type="term" value="F:carbohydrate:proton symporter activity"/>
    <property type="evidence" value="ECO:0007669"/>
    <property type="project" value="TreeGrafter"/>
</dbReference>
<proteinExistence type="inferred from homology"/>
<evidence type="ECO:0000259" key="9">
    <source>
        <dbReference type="PROSITE" id="PS50850"/>
    </source>
</evidence>
<keyword evidence="4 8" id="KW-0812">Transmembrane</keyword>
<comment type="similarity">
    <text evidence="2 7">Belongs to the major facilitator superfamily. Sugar transporter (TC 2.A.1.1) family.</text>
</comment>
<dbReference type="InterPro" id="IPR050360">
    <property type="entry name" value="MFS_Sugar_Transporters"/>
</dbReference>
<protein>
    <submittedName>
        <fullName evidence="10">LAFE_0F10902g1_1</fullName>
    </submittedName>
</protein>
<dbReference type="CDD" id="cd17356">
    <property type="entry name" value="MFS_HXT"/>
    <property type="match status" value="1"/>
</dbReference>
<dbReference type="PROSITE" id="PS50850">
    <property type="entry name" value="MFS"/>
    <property type="match status" value="1"/>
</dbReference>
<feature type="transmembrane region" description="Helical" evidence="8">
    <location>
        <begin position="389"/>
        <end position="410"/>
    </location>
</feature>
<feature type="transmembrane region" description="Helical" evidence="8">
    <location>
        <begin position="283"/>
        <end position="303"/>
    </location>
</feature>
<feature type="transmembrane region" description="Helical" evidence="8">
    <location>
        <begin position="453"/>
        <end position="475"/>
    </location>
</feature>
<feature type="transmembrane region" description="Helical" evidence="8">
    <location>
        <begin position="161"/>
        <end position="182"/>
    </location>
</feature>
<feature type="transmembrane region" description="Helical" evidence="8">
    <location>
        <begin position="252"/>
        <end position="271"/>
    </location>
</feature>
<feature type="transmembrane region" description="Helical" evidence="8">
    <location>
        <begin position="217"/>
        <end position="240"/>
    </location>
</feature>
<dbReference type="GO" id="GO:0005886">
    <property type="term" value="C:plasma membrane"/>
    <property type="evidence" value="ECO:0007669"/>
    <property type="project" value="TreeGrafter"/>
</dbReference>
<dbReference type="Proteomes" id="UP000190831">
    <property type="component" value="Chromosome F"/>
</dbReference>
<name>A0A1G4MFR5_LACFM</name>
<comment type="subcellular location">
    <subcellularLocation>
        <location evidence="1">Membrane</location>
        <topology evidence="1">Multi-pass membrane protein</topology>
    </subcellularLocation>
</comment>
<dbReference type="InterPro" id="IPR020846">
    <property type="entry name" value="MFS_dom"/>
</dbReference>
<dbReference type="PANTHER" id="PTHR48022">
    <property type="entry name" value="PLASTIDIC GLUCOSE TRANSPORTER 4"/>
    <property type="match status" value="1"/>
</dbReference>
<sequence length="598" mass="66804">MDTNVFTGDQQVHSDLQVRSRSRSLAADALSRAEPDSNVEFVEQSYELSEIHSHSSSPTPIEPFAPEENASRYYSVDLPRSRASSHSSHFQKGESKVESKEYFHVLTRNWNLIFACFGVSFTGFFFGYDTGTVGGITNMQPWLKRFGHYNASSGEYEMSTAIIGIIVSAFHIGCITGGFTIARLADHLGRRAPIAIACFVYMIGISVQLSAGKGKWYQYMIGRMITGLTVGANAVLSPMLLSEIAPPTIRGVIVNFYQINVTHGILVGYIVDYATKGIYTDNRMWRLPLIGGYIFSLIIIPVLTRVPESPRYLIQRGRFEDAKKCVAKLKGFNLDFNSGSTLSATDAAYMNEVVEEVEFLKAASHYQLREQRNASFWQLFSKKYLKRTISGMCVMAFQQMSGIDYFLYYGTKLFKSVGIEDSYVTSIILGAINAGMTYVSIFVADNLGRKKGLFWGSVSCFTCLFIFSTIGVVMVDHQENPNAKLSGTIMIVFTCLFIAVFCCSWSAIASVLVSEIFSLEIKSKAMAFSQAFNWGSNFFIALCTPIITARIGYAFGYVFTGFMFVAIIFVYFFIPETKGMTLEEIDDYYEGKHEITEV</sequence>